<sequence>SEDDAPQSQTNVVVPAWSQASAENSFSSEYFSCVSSARKLTLVNEDGTHRLHQDISCFASSEMPVLQDLEKGETSSPFPHVSFPFHSVYKTCVSSVHVTEKERVMKIYYMRVQMKRGVAVLWDTEQELGPLKKKARIEEMSFPEKIHKRVSLSYVSTKELLPDSESSLNWENQEEMEQADSLEEPPDLEDCSRARTPEWLVTLDSGFRCMGCCRVFPSLEVLQEHVEHGVNEGFSCHAFHLALAWL</sequence>
<dbReference type="eggNOG" id="ENOG502TH7F">
    <property type="taxonomic scope" value="Eukaryota"/>
</dbReference>
<dbReference type="Proteomes" id="UP000007646">
    <property type="component" value="Unassembled WGS sequence"/>
</dbReference>
<dbReference type="GO" id="GO:0005634">
    <property type="term" value="C:nucleus"/>
    <property type="evidence" value="ECO:0007669"/>
    <property type="project" value="TreeGrafter"/>
</dbReference>
<accession>G3UM95</accession>
<dbReference type="PANTHER" id="PTHR33517">
    <property type="entry name" value="PROTEIN FAM170B-RELATED"/>
    <property type="match status" value="1"/>
</dbReference>
<reference evidence="2" key="2">
    <citation type="submission" date="2025-08" db="UniProtKB">
        <authorList>
            <consortium name="Ensembl"/>
        </authorList>
    </citation>
    <scope>IDENTIFICATION</scope>
    <source>
        <strain evidence="2">Isolate ISIS603380</strain>
    </source>
</reference>
<dbReference type="AlphaFoldDB" id="G3UM95"/>
<dbReference type="GeneTree" id="ENSGT00940000163833"/>
<dbReference type="HOGENOM" id="CLU_062038_2_0_1"/>
<dbReference type="InterPro" id="IPR040879">
    <property type="entry name" value="Spt46-like"/>
</dbReference>
<proteinExistence type="predicted"/>
<dbReference type="PANTHER" id="PTHR33517:SF5">
    <property type="entry name" value="FAMILY WITH SEQUENCE SIMILARITY 170 MEMBER A"/>
    <property type="match status" value="1"/>
</dbReference>
<reference evidence="2 3" key="1">
    <citation type="submission" date="2009-06" db="EMBL/GenBank/DDBJ databases">
        <title>The Genome Sequence of Loxodonta africana (African elephant).</title>
        <authorList>
            <person name="Di Palma F."/>
            <person name="Heiman D."/>
            <person name="Young S."/>
            <person name="Johnson J."/>
            <person name="Lander E.S."/>
            <person name="Lindblad-Toh K."/>
        </authorList>
    </citation>
    <scope>NUCLEOTIDE SEQUENCE [LARGE SCALE GENOMIC DNA]</scope>
    <source>
        <strain evidence="2 3">Isolate ISIS603380</strain>
    </source>
</reference>
<name>G3UM95_LOXAF</name>
<dbReference type="GO" id="GO:0009566">
    <property type="term" value="P:fertilization"/>
    <property type="evidence" value="ECO:0007669"/>
    <property type="project" value="TreeGrafter"/>
</dbReference>
<dbReference type="Pfam" id="PF17734">
    <property type="entry name" value="Spt46"/>
    <property type="match status" value="1"/>
</dbReference>
<dbReference type="InParanoid" id="G3UM95"/>
<evidence type="ECO:0000256" key="1">
    <source>
        <dbReference type="SAM" id="MobiDB-lite"/>
    </source>
</evidence>
<reference evidence="2" key="3">
    <citation type="submission" date="2025-09" db="UniProtKB">
        <authorList>
            <consortium name="Ensembl"/>
        </authorList>
    </citation>
    <scope>IDENTIFICATION</scope>
    <source>
        <strain evidence="2">Isolate ISIS603380</strain>
    </source>
</reference>
<evidence type="ECO:0000313" key="3">
    <source>
        <dbReference type="Proteomes" id="UP000007646"/>
    </source>
</evidence>
<protein>
    <recommendedName>
        <fullName evidence="4">Family with sequence similarity 170 member A</fullName>
    </recommendedName>
</protein>
<evidence type="ECO:0000313" key="2">
    <source>
        <dbReference type="Ensembl" id="ENSLAFP00000028954.1"/>
    </source>
</evidence>
<evidence type="ECO:0008006" key="4">
    <source>
        <dbReference type="Google" id="ProtNLM"/>
    </source>
</evidence>
<feature type="compositionally biased region" description="Acidic residues" evidence="1">
    <location>
        <begin position="172"/>
        <end position="189"/>
    </location>
</feature>
<dbReference type="Ensembl" id="ENSLAFT00000031503.1">
    <property type="protein sequence ID" value="ENSLAFP00000028954.1"/>
    <property type="gene ID" value="ENSLAFG00000028219.1"/>
</dbReference>
<dbReference type="OMA" id="VSEGFSC"/>
<keyword evidence="3" id="KW-1185">Reference proteome</keyword>
<feature type="region of interest" description="Disordered" evidence="1">
    <location>
        <begin position="170"/>
        <end position="190"/>
    </location>
</feature>
<organism evidence="2 3">
    <name type="scientific">Loxodonta africana</name>
    <name type="common">African elephant</name>
    <dbReference type="NCBI Taxonomy" id="9785"/>
    <lineage>
        <taxon>Eukaryota</taxon>
        <taxon>Metazoa</taxon>
        <taxon>Chordata</taxon>
        <taxon>Craniata</taxon>
        <taxon>Vertebrata</taxon>
        <taxon>Euteleostomi</taxon>
        <taxon>Mammalia</taxon>
        <taxon>Eutheria</taxon>
        <taxon>Afrotheria</taxon>
        <taxon>Proboscidea</taxon>
        <taxon>Elephantidae</taxon>
        <taxon>Loxodonta</taxon>
    </lineage>
</organism>